<name>A0ABV6VVU5_9ACTN</name>
<feature type="transmembrane region" description="Helical" evidence="7">
    <location>
        <begin position="35"/>
        <end position="53"/>
    </location>
</feature>
<evidence type="ECO:0000313" key="8">
    <source>
        <dbReference type="EMBL" id="MFC1417842.1"/>
    </source>
</evidence>
<feature type="transmembrane region" description="Helical" evidence="7">
    <location>
        <begin position="380"/>
        <end position="401"/>
    </location>
</feature>
<keyword evidence="2" id="KW-0813">Transport</keyword>
<evidence type="ECO:0000256" key="5">
    <source>
        <dbReference type="ARBA" id="ARBA00022989"/>
    </source>
</evidence>
<dbReference type="Pfam" id="PF07690">
    <property type="entry name" value="MFS_1"/>
    <property type="match status" value="1"/>
</dbReference>
<comment type="subcellular location">
    <subcellularLocation>
        <location evidence="1">Cell membrane</location>
        <topology evidence="1">Multi-pass membrane protein</topology>
    </subcellularLocation>
</comment>
<evidence type="ECO:0000256" key="1">
    <source>
        <dbReference type="ARBA" id="ARBA00004651"/>
    </source>
</evidence>
<keyword evidence="5 7" id="KW-1133">Transmembrane helix</keyword>
<feature type="transmembrane region" description="Helical" evidence="7">
    <location>
        <begin position="60"/>
        <end position="82"/>
    </location>
</feature>
<dbReference type="SUPFAM" id="SSF103473">
    <property type="entry name" value="MFS general substrate transporter"/>
    <property type="match status" value="1"/>
</dbReference>
<dbReference type="Gene3D" id="1.20.1250.20">
    <property type="entry name" value="MFS general substrate transporter like domains"/>
    <property type="match status" value="1"/>
</dbReference>
<feature type="transmembrane region" description="Helical" evidence="7">
    <location>
        <begin position="222"/>
        <end position="247"/>
    </location>
</feature>
<gene>
    <name evidence="8" type="ORF">ACEZDE_14490</name>
</gene>
<dbReference type="PANTHER" id="PTHR23517:SF2">
    <property type="entry name" value="MULTIDRUG RESISTANCE PROTEIN MDTH"/>
    <property type="match status" value="1"/>
</dbReference>
<evidence type="ECO:0000256" key="6">
    <source>
        <dbReference type="ARBA" id="ARBA00023136"/>
    </source>
</evidence>
<feature type="transmembrane region" description="Helical" evidence="7">
    <location>
        <begin position="178"/>
        <end position="201"/>
    </location>
</feature>
<evidence type="ECO:0000313" key="9">
    <source>
        <dbReference type="Proteomes" id="UP001592531"/>
    </source>
</evidence>
<feature type="transmembrane region" description="Helical" evidence="7">
    <location>
        <begin position="153"/>
        <end position="172"/>
    </location>
</feature>
<feature type="transmembrane region" description="Helical" evidence="7">
    <location>
        <begin position="353"/>
        <end position="374"/>
    </location>
</feature>
<feature type="transmembrane region" description="Helical" evidence="7">
    <location>
        <begin position="102"/>
        <end position="124"/>
    </location>
</feature>
<keyword evidence="9" id="KW-1185">Reference proteome</keyword>
<feature type="transmembrane region" description="Helical" evidence="7">
    <location>
        <begin position="253"/>
        <end position="272"/>
    </location>
</feature>
<keyword evidence="4 7" id="KW-0812">Transmembrane</keyword>
<evidence type="ECO:0000256" key="2">
    <source>
        <dbReference type="ARBA" id="ARBA00022448"/>
    </source>
</evidence>
<evidence type="ECO:0000256" key="3">
    <source>
        <dbReference type="ARBA" id="ARBA00022475"/>
    </source>
</evidence>
<proteinExistence type="predicted"/>
<sequence>MTGRLKSFFSLLGWWDVLAKPGTSRLLGVNGLVDAAGMGLSVICLPFYFVQVAGFSNAQLAVVLTAGGVTELLVAVPAGALAGRFGLRPYSVFTRVGRAAGYLGLVLTHDFTALLVLSVLLGALRAGNNGLMQSLVAAAVPGDRTGMFAAIRALRNIGYLVSGSVGAVLLSTGSGSTVVAGLLVNAVTYAVGAALVSRVPAAPAAAQEPTGFDWSVLRDLDYLGLITSSAVFTSSLLVLSVALPLWVLRIGGVPEWTVGVVVVINTAMVILLQHRCSQGAKTLAGSLRSLRISLAGFAGMAALFCLSAVHNAVLATVAVLLAGALLTVGELFEGPAWWTISFELAPPERNKHYLAAFDLNMALVNVGGPTLFVVMVQAEWVGWALYAALLAAATVLAHLLVARRSRRMAPVALAETGVAA</sequence>
<dbReference type="Proteomes" id="UP001592531">
    <property type="component" value="Unassembled WGS sequence"/>
</dbReference>
<comment type="caution">
    <text evidence="8">The sequence shown here is derived from an EMBL/GenBank/DDBJ whole genome shotgun (WGS) entry which is preliminary data.</text>
</comment>
<feature type="transmembrane region" description="Helical" evidence="7">
    <location>
        <begin position="292"/>
        <end position="309"/>
    </location>
</feature>
<reference evidence="8 9" key="1">
    <citation type="submission" date="2024-09" db="EMBL/GenBank/DDBJ databases">
        <authorList>
            <person name="Lee S.D."/>
        </authorList>
    </citation>
    <scope>NUCLEOTIDE SEQUENCE [LARGE SCALE GENOMIC DNA]</scope>
    <source>
        <strain evidence="8 9">N8-3</strain>
    </source>
</reference>
<evidence type="ECO:0000256" key="4">
    <source>
        <dbReference type="ARBA" id="ARBA00022692"/>
    </source>
</evidence>
<accession>A0ABV6VVU5</accession>
<dbReference type="RefSeq" id="WP_380536309.1">
    <property type="nucleotide sequence ID" value="NZ_JBHFAB010000009.1"/>
</dbReference>
<dbReference type="PANTHER" id="PTHR23517">
    <property type="entry name" value="RESISTANCE PROTEIN MDTM, PUTATIVE-RELATED-RELATED"/>
    <property type="match status" value="1"/>
</dbReference>
<dbReference type="InterPro" id="IPR011701">
    <property type="entry name" value="MFS"/>
</dbReference>
<dbReference type="InterPro" id="IPR036259">
    <property type="entry name" value="MFS_trans_sf"/>
</dbReference>
<dbReference type="InterPro" id="IPR050171">
    <property type="entry name" value="MFS_Transporters"/>
</dbReference>
<dbReference type="EMBL" id="JBHFAB010000009">
    <property type="protein sequence ID" value="MFC1417842.1"/>
    <property type="molecule type" value="Genomic_DNA"/>
</dbReference>
<keyword evidence="3" id="KW-1003">Cell membrane</keyword>
<protein>
    <submittedName>
        <fullName evidence="8">MFS transporter</fullName>
    </submittedName>
</protein>
<feature type="transmembrane region" description="Helical" evidence="7">
    <location>
        <begin position="315"/>
        <end position="332"/>
    </location>
</feature>
<keyword evidence="6 7" id="KW-0472">Membrane</keyword>
<organism evidence="8 9">
    <name type="scientific">Streptacidiphilus cavernicola</name>
    <dbReference type="NCBI Taxonomy" id="3342716"/>
    <lineage>
        <taxon>Bacteria</taxon>
        <taxon>Bacillati</taxon>
        <taxon>Actinomycetota</taxon>
        <taxon>Actinomycetes</taxon>
        <taxon>Kitasatosporales</taxon>
        <taxon>Streptomycetaceae</taxon>
        <taxon>Streptacidiphilus</taxon>
    </lineage>
</organism>
<evidence type="ECO:0000256" key="7">
    <source>
        <dbReference type="SAM" id="Phobius"/>
    </source>
</evidence>